<organism evidence="1 2">
    <name type="scientific">Xenorhabdus bovienii str. Intermedium</name>
    <dbReference type="NCBI Taxonomy" id="1379677"/>
    <lineage>
        <taxon>Bacteria</taxon>
        <taxon>Pseudomonadati</taxon>
        <taxon>Pseudomonadota</taxon>
        <taxon>Gammaproteobacteria</taxon>
        <taxon>Enterobacterales</taxon>
        <taxon>Morganellaceae</taxon>
        <taxon>Xenorhabdus</taxon>
    </lineage>
</organism>
<dbReference type="HOGENOM" id="CLU_182316_1_0_6"/>
<proteinExistence type="predicted"/>
<evidence type="ECO:0008006" key="3">
    <source>
        <dbReference type="Google" id="ProtNLM"/>
    </source>
</evidence>
<accession>A0A077QNR1</accession>
<protein>
    <recommendedName>
        <fullName evidence="3">Phage protein</fullName>
    </recommendedName>
</protein>
<name>A0A077QNR1_XENBV</name>
<sequence length="92" mass="10292">MADFIVRVELHKADASDYELLHEKMEAKGYSKEIKGLSGKRYKLPSAEYEVTKNKTASDIRDEVVMIASGVKKNPSVLVTESADIAWSLQTM</sequence>
<reference evidence="1" key="1">
    <citation type="submission" date="2013-07" db="EMBL/GenBank/DDBJ databases">
        <title>Sub-species coevolution in mutualistic symbiosis.</title>
        <authorList>
            <person name="Murfin K."/>
            <person name="Klassen J."/>
            <person name="Lee M."/>
            <person name="Forst S."/>
            <person name="Stock P."/>
            <person name="Goodrich-Blair H."/>
        </authorList>
    </citation>
    <scope>NUCLEOTIDE SEQUENCE [LARGE SCALE GENOMIC DNA]</scope>
    <source>
        <strain evidence="1">Intermedium</strain>
    </source>
</reference>
<evidence type="ECO:0000313" key="2">
    <source>
        <dbReference type="Proteomes" id="UP000028480"/>
    </source>
</evidence>
<evidence type="ECO:0000313" key="1">
    <source>
        <dbReference type="EMBL" id="CDH33901.1"/>
    </source>
</evidence>
<comment type="caution">
    <text evidence="1">The sequence shown here is derived from an EMBL/GenBank/DDBJ whole genome shotgun (WGS) entry which is preliminary data.</text>
</comment>
<dbReference type="EMBL" id="CBTB010000202">
    <property type="protein sequence ID" value="CDH33901.1"/>
    <property type="molecule type" value="Genomic_DNA"/>
</dbReference>
<dbReference type="RefSeq" id="WP_038189728.1">
    <property type="nucleotide sequence ID" value="NZ_CAWLWA010000196.1"/>
</dbReference>
<dbReference type="AlphaFoldDB" id="A0A077QNR1"/>
<dbReference type="Proteomes" id="UP000028480">
    <property type="component" value="Unassembled WGS sequence"/>
</dbReference>
<gene>
    <name evidence="1" type="ORF">XBI1_2800027</name>
</gene>